<reference evidence="1" key="2">
    <citation type="journal article" date="2021" name="PeerJ">
        <title>Extensive microbial diversity within the chicken gut microbiome revealed by metagenomics and culture.</title>
        <authorList>
            <person name="Gilroy R."/>
            <person name="Ravi A."/>
            <person name="Getino M."/>
            <person name="Pursley I."/>
            <person name="Horton D.L."/>
            <person name="Alikhan N.F."/>
            <person name="Baker D."/>
            <person name="Gharbi K."/>
            <person name="Hall N."/>
            <person name="Watson M."/>
            <person name="Adriaenssens E.M."/>
            <person name="Foster-Nyarko E."/>
            <person name="Jarju S."/>
            <person name="Secka A."/>
            <person name="Antonio M."/>
            <person name="Oren A."/>
            <person name="Chaudhuri R.R."/>
            <person name="La Ragione R."/>
            <person name="Hildebrand F."/>
            <person name="Pallen M.J."/>
        </authorList>
    </citation>
    <scope>NUCLEOTIDE SEQUENCE</scope>
    <source>
        <strain evidence="1">B1-13419</strain>
    </source>
</reference>
<dbReference type="AlphaFoldDB" id="A0A9D9IME9"/>
<gene>
    <name evidence="1" type="ORF">IAB91_06520</name>
</gene>
<dbReference type="Proteomes" id="UP000823757">
    <property type="component" value="Unassembled WGS sequence"/>
</dbReference>
<comment type="caution">
    <text evidence="1">The sequence shown here is derived from an EMBL/GenBank/DDBJ whole genome shotgun (WGS) entry which is preliminary data.</text>
</comment>
<proteinExistence type="predicted"/>
<organism evidence="1 2">
    <name type="scientific">Candidatus Cryptobacteroides faecigallinarum</name>
    <dbReference type="NCBI Taxonomy" id="2840763"/>
    <lineage>
        <taxon>Bacteria</taxon>
        <taxon>Pseudomonadati</taxon>
        <taxon>Bacteroidota</taxon>
        <taxon>Bacteroidia</taxon>
        <taxon>Bacteroidales</taxon>
        <taxon>Candidatus Cryptobacteroides</taxon>
    </lineage>
</organism>
<evidence type="ECO:0000313" key="2">
    <source>
        <dbReference type="Proteomes" id="UP000823757"/>
    </source>
</evidence>
<evidence type="ECO:0000313" key="1">
    <source>
        <dbReference type="EMBL" id="MBO8474925.1"/>
    </source>
</evidence>
<dbReference type="EMBL" id="JADIMD010000100">
    <property type="protein sequence ID" value="MBO8474925.1"/>
    <property type="molecule type" value="Genomic_DNA"/>
</dbReference>
<accession>A0A9D9IME9</accession>
<protein>
    <submittedName>
        <fullName evidence="1">Uncharacterized protein</fullName>
    </submittedName>
</protein>
<sequence length="145" mass="17073">MEYDEKSRTAICLECGDSIVYGRQDKKFCCETCKNRYNNRKTRRIRAMKSKIMSALEKNYSILEDLLKMNATEVSVQQLRQLGFNFDYVTSYHKVRRHDEYCCFDICITVMSSRVMSISRVFPARKYGESRKLSLNLPDIPHGEK</sequence>
<reference evidence="1" key="1">
    <citation type="submission" date="2020-10" db="EMBL/GenBank/DDBJ databases">
        <authorList>
            <person name="Gilroy R."/>
        </authorList>
    </citation>
    <scope>NUCLEOTIDE SEQUENCE</scope>
    <source>
        <strain evidence="1">B1-13419</strain>
    </source>
</reference>
<name>A0A9D9IME9_9BACT</name>